<dbReference type="SMART" id="SM00647">
    <property type="entry name" value="IBR"/>
    <property type="match status" value="2"/>
</dbReference>
<comment type="catalytic activity">
    <reaction evidence="1">
        <text>[E2 ubiquitin-conjugating enzyme]-S-ubiquitinyl-L-cysteine + [acceptor protein]-L-lysine = [E2 ubiquitin-conjugating enzyme]-L-cysteine + [acceptor protein]-N(6)-ubiquitinyl-L-lysine.</text>
        <dbReference type="EC" id="2.3.2.31"/>
    </reaction>
</comment>
<evidence type="ECO:0000256" key="4">
    <source>
        <dbReference type="ARBA" id="ARBA00022723"/>
    </source>
</evidence>
<evidence type="ECO:0000313" key="11">
    <source>
        <dbReference type="Proteomes" id="UP000654075"/>
    </source>
</evidence>
<dbReference type="Gene3D" id="1.20.120.1750">
    <property type="match status" value="1"/>
</dbReference>
<evidence type="ECO:0000256" key="8">
    <source>
        <dbReference type="ARBA" id="ARBA00022833"/>
    </source>
</evidence>
<keyword evidence="8" id="KW-0862">Zinc</keyword>
<accession>A0A813GMH6</accession>
<keyword evidence="4" id="KW-0479">Metal-binding</keyword>
<dbReference type="GO" id="GO:0016567">
    <property type="term" value="P:protein ubiquitination"/>
    <property type="evidence" value="ECO:0007669"/>
    <property type="project" value="InterPro"/>
</dbReference>
<keyword evidence="5" id="KW-0677">Repeat</keyword>
<keyword evidence="11" id="KW-1185">Reference proteome</keyword>
<gene>
    <name evidence="10" type="ORF">PGLA1383_LOCUS41278</name>
</gene>
<evidence type="ECO:0000256" key="2">
    <source>
        <dbReference type="ARBA" id="ARBA00012251"/>
    </source>
</evidence>
<organism evidence="10 11">
    <name type="scientific">Polarella glacialis</name>
    <name type="common">Dinoflagellate</name>
    <dbReference type="NCBI Taxonomy" id="89957"/>
    <lineage>
        <taxon>Eukaryota</taxon>
        <taxon>Sar</taxon>
        <taxon>Alveolata</taxon>
        <taxon>Dinophyceae</taxon>
        <taxon>Suessiales</taxon>
        <taxon>Suessiaceae</taxon>
        <taxon>Polarella</taxon>
    </lineage>
</organism>
<feature type="non-terminal residue" evidence="10">
    <location>
        <position position="1"/>
    </location>
</feature>
<dbReference type="EMBL" id="CAJNNV010028315">
    <property type="protein sequence ID" value="CAE8624086.1"/>
    <property type="molecule type" value="Genomic_DNA"/>
</dbReference>
<keyword evidence="7" id="KW-0833">Ubl conjugation pathway</keyword>
<reference evidence="10" key="1">
    <citation type="submission" date="2021-02" db="EMBL/GenBank/DDBJ databases">
        <authorList>
            <person name="Dougan E. K."/>
            <person name="Rhodes N."/>
            <person name="Thang M."/>
            <person name="Chan C."/>
        </authorList>
    </citation>
    <scope>NUCLEOTIDE SEQUENCE</scope>
</reference>
<dbReference type="InterPro" id="IPR044066">
    <property type="entry name" value="TRIAD_supradom"/>
</dbReference>
<dbReference type="Proteomes" id="UP000654075">
    <property type="component" value="Unassembled WGS sequence"/>
</dbReference>
<evidence type="ECO:0000256" key="7">
    <source>
        <dbReference type="ARBA" id="ARBA00022786"/>
    </source>
</evidence>
<evidence type="ECO:0000256" key="1">
    <source>
        <dbReference type="ARBA" id="ARBA00001798"/>
    </source>
</evidence>
<dbReference type="CDD" id="cd20335">
    <property type="entry name" value="BRcat_RBR"/>
    <property type="match status" value="1"/>
</dbReference>
<dbReference type="InterPro" id="IPR031127">
    <property type="entry name" value="E3_UB_ligase_RBR"/>
</dbReference>
<dbReference type="EC" id="2.3.2.31" evidence="2"/>
<sequence>KLSCPAEGCGHSLRSEDSIHIFQQVLSQETYHKLLEFLTRDDPRIIECRGRGCEERVFVDEGDDFSDLTCPRGHRFCARCEEGPHQGRSCEEHQEEIFKTRKDEDVRKGTEEAWQAALEMGWKPCPRRCTYGGGYKSAEECDHVTCKCGFEFCWDCGVERQVPLVHDNRWHKPACRYHTPISEVAELPRFMPNCPECKKSGDPTTGRSCCFPADDGFPDSPGVTLRLTAPDGVTLQMPLPEEAEPGDEIHLTKGPEGKWGMKHIVKCGGAPAPEAAA</sequence>
<dbReference type="OrthoDB" id="288005at2759"/>
<keyword evidence="6" id="KW-0863">Zinc-finger</keyword>
<evidence type="ECO:0000259" key="9">
    <source>
        <dbReference type="PROSITE" id="PS51873"/>
    </source>
</evidence>
<dbReference type="GO" id="GO:0008270">
    <property type="term" value="F:zinc ion binding"/>
    <property type="evidence" value="ECO:0007669"/>
    <property type="project" value="UniProtKB-KW"/>
</dbReference>
<feature type="domain" description="RING-type" evidence="9">
    <location>
        <begin position="1"/>
        <end position="177"/>
    </location>
</feature>
<dbReference type="InterPro" id="IPR002867">
    <property type="entry name" value="IBR_dom"/>
</dbReference>
<proteinExistence type="predicted"/>
<protein>
    <recommendedName>
        <fullName evidence="2">RBR-type E3 ubiquitin transferase</fullName>
        <ecNumber evidence="2">2.3.2.31</ecNumber>
    </recommendedName>
</protein>
<evidence type="ECO:0000256" key="3">
    <source>
        <dbReference type="ARBA" id="ARBA00022679"/>
    </source>
</evidence>
<dbReference type="SUPFAM" id="SSF57850">
    <property type="entry name" value="RING/U-box"/>
    <property type="match status" value="1"/>
</dbReference>
<name>A0A813GMH6_POLGL</name>
<evidence type="ECO:0000256" key="6">
    <source>
        <dbReference type="ARBA" id="ARBA00022771"/>
    </source>
</evidence>
<feature type="non-terminal residue" evidence="10">
    <location>
        <position position="277"/>
    </location>
</feature>
<dbReference type="Pfam" id="PF01485">
    <property type="entry name" value="IBR"/>
    <property type="match status" value="1"/>
</dbReference>
<keyword evidence="3" id="KW-0808">Transferase</keyword>
<dbReference type="GO" id="GO:0061630">
    <property type="term" value="F:ubiquitin protein ligase activity"/>
    <property type="evidence" value="ECO:0007669"/>
    <property type="project" value="UniProtKB-EC"/>
</dbReference>
<dbReference type="PANTHER" id="PTHR11685">
    <property type="entry name" value="RBR FAMILY RING FINGER AND IBR DOMAIN-CONTAINING"/>
    <property type="match status" value="1"/>
</dbReference>
<dbReference type="PROSITE" id="PS51873">
    <property type="entry name" value="TRIAD"/>
    <property type="match status" value="1"/>
</dbReference>
<dbReference type="AlphaFoldDB" id="A0A813GMH6"/>
<evidence type="ECO:0000313" key="10">
    <source>
        <dbReference type="EMBL" id="CAE8624086.1"/>
    </source>
</evidence>
<comment type="caution">
    <text evidence="10">The sequence shown here is derived from an EMBL/GenBank/DDBJ whole genome shotgun (WGS) entry which is preliminary data.</text>
</comment>
<evidence type="ECO:0000256" key="5">
    <source>
        <dbReference type="ARBA" id="ARBA00022737"/>
    </source>
</evidence>